<dbReference type="Proteomes" id="UP000747542">
    <property type="component" value="Unassembled WGS sequence"/>
</dbReference>
<feature type="region of interest" description="Disordered" evidence="2">
    <location>
        <begin position="1369"/>
        <end position="1396"/>
    </location>
</feature>
<keyword evidence="4" id="KW-1185">Reference proteome</keyword>
<feature type="compositionally biased region" description="Basic and acidic residues" evidence="2">
    <location>
        <begin position="1678"/>
        <end position="1700"/>
    </location>
</feature>
<feature type="compositionally biased region" description="Basic and acidic residues" evidence="2">
    <location>
        <begin position="1369"/>
        <end position="1387"/>
    </location>
</feature>
<feature type="compositionally biased region" description="Polar residues" evidence="2">
    <location>
        <begin position="330"/>
        <end position="345"/>
    </location>
</feature>
<feature type="region of interest" description="Disordered" evidence="2">
    <location>
        <begin position="1040"/>
        <end position="1059"/>
    </location>
</feature>
<comment type="caution">
    <text evidence="3">The sequence shown here is derived from an EMBL/GenBank/DDBJ whole genome shotgun (WGS) entry which is preliminary data.</text>
</comment>
<keyword evidence="1" id="KW-0175">Coiled coil</keyword>
<feature type="region of interest" description="Disordered" evidence="2">
    <location>
        <begin position="1198"/>
        <end position="1238"/>
    </location>
</feature>
<feature type="compositionally biased region" description="Basic residues" evidence="2">
    <location>
        <begin position="248"/>
        <end position="258"/>
    </location>
</feature>
<evidence type="ECO:0000256" key="2">
    <source>
        <dbReference type="SAM" id="MobiDB-lite"/>
    </source>
</evidence>
<feature type="compositionally biased region" description="Basic and acidic residues" evidence="2">
    <location>
        <begin position="109"/>
        <end position="134"/>
    </location>
</feature>
<feature type="region of interest" description="Disordered" evidence="2">
    <location>
        <begin position="19"/>
        <end position="66"/>
    </location>
</feature>
<feature type="region of interest" description="Disordered" evidence="2">
    <location>
        <begin position="1665"/>
        <end position="1709"/>
    </location>
</feature>
<name>A0A8J5K756_HOMAM</name>
<feature type="coiled-coil region" evidence="1">
    <location>
        <begin position="933"/>
        <end position="960"/>
    </location>
</feature>
<feature type="compositionally biased region" description="Low complexity" evidence="2">
    <location>
        <begin position="1205"/>
        <end position="1222"/>
    </location>
</feature>
<feature type="compositionally biased region" description="Basic residues" evidence="2">
    <location>
        <begin position="163"/>
        <end position="174"/>
    </location>
</feature>
<evidence type="ECO:0000313" key="4">
    <source>
        <dbReference type="Proteomes" id="UP000747542"/>
    </source>
</evidence>
<feature type="compositionally biased region" description="Basic and acidic residues" evidence="2">
    <location>
        <begin position="1741"/>
        <end position="1757"/>
    </location>
</feature>
<organism evidence="3 4">
    <name type="scientific">Homarus americanus</name>
    <name type="common">American lobster</name>
    <dbReference type="NCBI Taxonomy" id="6706"/>
    <lineage>
        <taxon>Eukaryota</taxon>
        <taxon>Metazoa</taxon>
        <taxon>Ecdysozoa</taxon>
        <taxon>Arthropoda</taxon>
        <taxon>Crustacea</taxon>
        <taxon>Multicrustacea</taxon>
        <taxon>Malacostraca</taxon>
        <taxon>Eumalacostraca</taxon>
        <taxon>Eucarida</taxon>
        <taxon>Decapoda</taxon>
        <taxon>Pleocyemata</taxon>
        <taxon>Astacidea</taxon>
        <taxon>Nephropoidea</taxon>
        <taxon>Nephropidae</taxon>
        <taxon>Homarus</taxon>
    </lineage>
</organism>
<feature type="compositionally biased region" description="Low complexity" evidence="2">
    <location>
        <begin position="1045"/>
        <end position="1058"/>
    </location>
</feature>
<feature type="region of interest" description="Disordered" evidence="2">
    <location>
        <begin position="1145"/>
        <end position="1177"/>
    </location>
</feature>
<feature type="region of interest" description="Disordered" evidence="2">
    <location>
        <begin position="1422"/>
        <end position="1449"/>
    </location>
</feature>
<evidence type="ECO:0000313" key="3">
    <source>
        <dbReference type="EMBL" id="KAG7168888.1"/>
    </source>
</evidence>
<feature type="region of interest" description="Disordered" evidence="2">
    <location>
        <begin position="1739"/>
        <end position="1758"/>
    </location>
</feature>
<feature type="compositionally biased region" description="Basic and acidic residues" evidence="2">
    <location>
        <begin position="1538"/>
        <end position="1547"/>
    </location>
</feature>
<feature type="region of interest" description="Disordered" evidence="2">
    <location>
        <begin position="1465"/>
        <end position="1510"/>
    </location>
</feature>
<reference evidence="3" key="1">
    <citation type="journal article" date="2021" name="Sci. Adv.">
        <title>The American lobster genome reveals insights on longevity, neural, and immune adaptations.</title>
        <authorList>
            <person name="Polinski J.M."/>
            <person name="Zimin A.V."/>
            <person name="Clark K.F."/>
            <person name="Kohn A.B."/>
            <person name="Sadowski N."/>
            <person name="Timp W."/>
            <person name="Ptitsyn A."/>
            <person name="Khanna P."/>
            <person name="Romanova D.Y."/>
            <person name="Williams P."/>
            <person name="Greenwood S.J."/>
            <person name="Moroz L.L."/>
            <person name="Walt D.R."/>
            <person name="Bodnar A.G."/>
        </authorList>
    </citation>
    <scope>NUCLEOTIDE SEQUENCE</scope>
    <source>
        <strain evidence="3">GMGI-L3</strain>
    </source>
</reference>
<feature type="region of interest" description="Disordered" evidence="2">
    <location>
        <begin position="96"/>
        <end position="369"/>
    </location>
</feature>
<feature type="compositionally biased region" description="Low complexity" evidence="2">
    <location>
        <begin position="264"/>
        <end position="278"/>
    </location>
</feature>
<accession>A0A8J5K756</accession>
<feature type="compositionally biased region" description="Acidic residues" evidence="2">
    <location>
        <begin position="21"/>
        <end position="40"/>
    </location>
</feature>
<feature type="compositionally biased region" description="Basic and acidic residues" evidence="2">
    <location>
        <begin position="145"/>
        <end position="156"/>
    </location>
</feature>
<feature type="region of interest" description="Disordered" evidence="2">
    <location>
        <begin position="1529"/>
        <end position="1563"/>
    </location>
</feature>
<feature type="compositionally biased region" description="Low complexity" evidence="2">
    <location>
        <begin position="208"/>
        <end position="220"/>
    </location>
</feature>
<feature type="coiled-coil region" evidence="1">
    <location>
        <begin position="1931"/>
        <end position="1958"/>
    </location>
</feature>
<dbReference type="EMBL" id="JAHLQT010018664">
    <property type="protein sequence ID" value="KAG7168888.1"/>
    <property type="molecule type" value="Genomic_DNA"/>
</dbReference>
<sequence>MNVVSIMDNEVQILEMVSEAENPESEHEEGEISEDDDVDGETTTSSCFPPSHHPHHNYPQHFSYSPDFAPERRLLKKGSPVTSEVVIYDDHGRTAIFTSPKKKKKKNVREHSSYPRAPDGARRWSRDESSKWWEEKDEGSGMVQKEIDLGRRRQSETAEPSVKKKKKSKLKAGKKLREDVIELENDASEDYQVHKKVTHDPPHRHRSPSSTNDSETLSSSGDDDEDDDYHDDSSSKPLRSRGKENKRSHTLSKSHTRSPPHFGTTKPTSQSSSSKQQPAPVHKSHSEKSSSKHVLPQKSTPAKKKNLYRKSPLSHSCYKSSKDLKKRKTSSLQSQYRSQVKPSKTSVKRSHKIDDLTSMLKLNQPSKGKTHDIALMKGQKQPPPGSLGEMLLKKTMKGKLKVRPEAGESGGLKVIKENVDTKSMEENKGVSVPVEDVSPEIVVQECYTLDQEDEDELQLRLIALQSSLKVLSGVRKEGQLEMMASGSSLTEKSSLLQENIQGRGEGFDQECISLLQSSGDKFPFSSTLDNSAQQQKWNESSQNVTEILDYLNKIQNAEKRNFGSEDNSLGDVEVSLDDSSQSSVRSLTTTSEIVMEFIDTNKSYMDVQESNGHLIGNTEELQNEVKELSDCNQDPVDMDICDSSPGEEEDEDTLDEEIIQKVKERVCYSVGSPMDTGTAAIKDFLNSCSNDIKENTSRGSEMPPQIPVEWAYMMPPPPPPDQPANDLSNINNWCYDQNMYLQTMQAQYESNNSQYSHYALQETSSVDWTGGQQSQSPQWNCSVNEDHHTDLTVSEGVAPPLPSTSQEFDTNDITKVESFGVTSDVSETQRDLKDLPAEQYQAFMSVVLKQQTAQPKRTTTNDVLQRNLIEVPLIKDVGNCLNHLGDTRHLTAVKQASAHQGNNILVTKRSEAKRRKRIKTKIKKKLIKKTKNKAAVARELKQVTEEVNNKQKVVKQTKKAAVARELRSVTKEVNNEQMVESVPEDDDEDLLRAILLIDMTRKKQQKEVVSSVEQVPITAEASKFTGIQKNVDKQFAGGVKKKGGSSRLHSLPLSSDSSPVAKIHSNRTALLKKVHKQPSRVKEGSPTHKFMVDMRPRLSDIGGFGLDPKSSRYDYPIPLDHPTHNDAPKFKFPLVKPVIINLNSDSEDETEESKVMNHPSSQGPKKEAVPEATTSGTFSSSIDLLLKSMRNAKPFVEDGKDIQEKPGPSSKSSPSNPLLKRSTVAHKDSTSNVVRHLSRTQQEEYRWLKEQLRQKELLHKRRQLQQQKPPNARRTISVVSGINQSTFIGAENAGESIRSPSSGVANASHGFSKFSESPPKSDVGALSAASGSGGLTCSREVCLKEMGRLQIQLSNVATCNDSSLKAKIDDSGEKRKDEQQCELKDAAETGESFQQMSMTEDEDEATLRMMVLQTLQQKKLSGRKTSHDDFPQNVVTPSDKYVAEESPSDSTLKLVIRQEIDDNTASKAIEERENPPPRLQSNRRKVIIEDDVDETKNTGKHRCNNHEEQQLDEEMVGEWMVLDEVIGEENEGNVGGHSSDKENEQSLKLDSATNKPENDKGDKIKNVLDCSLTTENLGCTSVRTRAGKASYKSGDYEQNLEENRVDDKVSVQFGDQSAEAFHQGNDDLAEEFVRMKDNCVTKMQRENIKLNGQTVDMEETLCSGGKSNVIVPPSNSSIEKEETQRQDGIKLSDEEGKDSSLTEESTMRNVKCSMSDEQCSVHSEDDVQGTKPAVSIFTESKTCKDSEPVNGKEKDQSLAKSGQHLLLVPPLEKPQLLVSEILSKQGQEEAMNTKDSKMNPNSEEIRDIIQKASQSEQGLVRDKIDVQESIPKKFMTKPKEQEKGLTGEALSTSLTRATKINVLQRTEPNIKAEINALVKMVQGKQCNQVNNSKPAKTKRLLLLKRFEREYIEKRLGLNKVITQLGPLVEEVTVEEQQRQSLRKTMMQMRAQLKAMEMQHEASL</sequence>
<evidence type="ECO:0000256" key="1">
    <source>
        <dbReference type="SAM" id="Coils"/>
    </source>
</evidence>
<feature type="compositionally biased region" description="Acidic residues" evidence="2">
    <location>
        <begin position="221"/>
        <end position="230"/>
    </location>
</feature>
<feature type="compositionally biased region" description="Basic residues" evidence="2">
    <location>
        <begin position="194"/>
        <end position="207"/>
    </location>
</feature>
<gene>
    <name evidence="3" type="ORF">Hamer_G011562</name>
</gene>
<protein>
    <submittedName>
        <fullName evidence="3">Uncharacterized protein</fullName>
    </submittedName>
</protein>
<proteinExistence type="predicted"/>